<dbReference type="AlphaFoldDB" id="A0A2N7W3S6"/>
<dbReference type="PANTHER" id="PTHR35861">
    <property type="match status" value="1"/>
</dbReference>
<dbReference type="Pfam" id="PF17482">
    <property type="entry name" value="Phage_sheath_1C"/>
    <property type="match status" value="1"/>
</dbReference>
<comment type="caution">
    <text evidence="4">The sequence shown here is derived from an EMBL/GenBank/DDBJ whole genome shotgun (WGS) entry which is preliminary data.</text>
</comment>
<reference evidence="4 5" key="1">
    <citation type="submission" date="2018-01" db="EMBL/GenBank/DDBJ databases">
        <title>Whole genome analyses suggest that Burkholderia sensu lato contains two further novel genera in the rhizoxinica-symbiotica group Mycetohabitans gen. nov., and Trinickia gen. nov.: implications for the evolution of diazotrophy and nodulation in the Burkholderiaceae.</title>
        <authorList>
            <person name="Estrada-de los Santos P."/>
            <person name="Palmer M."/>
            <person name="Chavez-Ramirez B."/>
            <person name="Beukes C."/>
            <person name="Steenkamp E.T."/>
            <person name="Hirsch A.M."/>
            <person name="Manyaka P."/>
            <person name="Maluk M."/>
            <person name="Lafos M."/>
            <person name="Crook M."/>
            <person name="Gross E."/>
            <person name="Simon M.F."/>
            <person name="Bueno dos Reis Junior F."/>
            <person name="Poole P.S."/>
            <person name="Venter S.N."/>
            <person name="James E.K."/>
        </authorList>
    </citation>
    <scope>NUCLEOTIDE SEQUENCE [LARGE SCALE GENOMIC DNA]</scope>
    <source>
        <strain evidence="4 5">GP25-8</strain>
    </source>
</reference>
<dbReference type="PANTHER" id="PTHR35861:SF1">
    <property type="entry name" value="PHAGE TAIL SHEATH PROTEIN"/>
    <property type="match status" value="1"/>
</dbReference>
<comment type="similarity">
    <text evidence="1">Belongs to the myoviridae tail sheath protein family.</text>
</comment>
<protein>
    <recommendedName>
        <fullName evidence="6">Phage tail protein</fullName>
    </recommendedName>
</protein>
<dbReference type="Proteomes" id="UP000235347">
    <property type="component" value="Unassembled WGS sequence"/>
</dbReference>
<evidence type="ECO:0000256" key="1">
    <source>
        <dbReference type="ARBA" id="ARBA00008005"/>
    </source>
</evidence>
<name>A0A2N7W3S6_9BURK</name>
<dbReference type="InterPro" id="IPR035089">
    <property type="entry name" value="Phage_sheath_subtilisin"/>
</dbReference>
<accession>A0A2N7W3S6</accession>
<dbReference type="EMBL" id="PNYB01000011">
    <property type="protein sequence ID" value="PMS24051.1"/>
    <property type="molecule type" value="Genomic_DNA"/>
</dbReference>
<dbReference type="Pfam" id="PF04984">
    <property type="entry name" value="Phage_sheath_1"/>
    <property type="match status" value="1"/>
</dbReference>
<gene>
    <name evidence="4" type="ORF">C0Z19_14560</name>
</gene>
<dbReference type="InterPro" id="IPR052042">
    <property type="entry name" value="Tail_sheath_structural"/>
</dbReference>
<feature type="domain" description="Tail sheath protein C-terminal" evidence="3">
    <location>
        <begin position="453"/>
        <end position="555"/>
    </location>
</feature>
<sequence length="565" mass="59602">MSDVSNLLHPGVYIKELPGLPSMTGASTSIPVFIGATERLADGDRNVARPVRGWADYQARYGSFVFGAQVGAAVFEFFALGGAFCYVIGVADDPPPTVANFDLSDPFAKLHIAAASMGDWPNDLVQVVTLDAGPAPAAGKAANTFTLNVVVDETDLAASSSVWAKLLKVYITTNAIKPTPIGPASQDNFYILESYGAFNAASLNPPAGASTCPLQDQVNAKSMFIRVQTVDTSEVNSGGDRSSTLVKFANGDTVTYNAAFYGPALKAVSAVPDATLIAIPDAAIIDMSDLDPATAATAAKPLKDVISSVFTAFKHLPNMFYVIDSPYVDIPSDTQNIVDFVTGGTDNLPVINDHAAIYYPYIVVLNPISGYSVPVPPSGAVLGLYANTDMNAGVWVSPAGVVNGRVTTATALTGWLSESDQDTCNPHGINVIRPISGYGITIYGARTLNPGTQTKYVSVRRFLTYVEQTIKAGLQWVVFQNITEILYTTVVRETTAFLTSLWNMGALYGATVDQAFFVTCDDTNNPPDQRAKGILNIAVGLAVLSPAEFVVVTISQITGSPSSGS</sequence>
<dbReference type="InterPro" id="IPR020287">
    <property type="entry name" value="Tail_sheath_C"/>
</dbReference>
<evidence type="ECO:0000313" key="4">
    <source>
        <dbReference type="EMBL" id="PMS24051.1"/>
    </source>
</evidence>
<organism evidence="4 5">
    <name type="scientific">Trinickia soli</name>
    <dbReference type="NCBI Taxonomy" id="380675"/>
    <lineage>
        <taxon>Bacteria</taxon>
        <taxon>Pseudomonadati</taxon>
        <taxon>Pseudomonadota</taxon>
        <taxon>Betaproteobacteria</taxon>
        <taxon>Burkholderiales</taxon>
        <taxon>Burkholderiaceae</taxon>
        <taxon>Trinickia</taxon>
    </lineage>
</organism>
<feature type="domain" description="Tail sheath protein subtilisin-like" evidence="2">
    <location>
        <begin position="346"/>
        <end position="448"/>
    </location>
</feature>
<dbReference type="Gene3D" id="3.40.50.11780">
    <property type="match status" value="1"/>
</dbReference>
<evidence type="ECO:0000259" key="2">
    <source>
        <dbReference type="Pfam" id="PF04984"/>
    </source>
</evidence>
<keyword evidence="5" id="KW-1185">Reference proteome</keyword>
<evidence type="ECO:0008006" key="6">
    <source>
        <dbReference type="Google" id="ProtNLM"/>
    </source>
</evidence>
<evidence type="ECO:0000259" key="3">
    <source>
        <dbReference type="Pfam" id="PF17482"/>
    </source>
</evidence>
<evidence type="ECO:0000313" key="5">
    <source>
        <dbReference type="Proteomes" id="UP000235347"/>
    </source>
</evidence>
<proteinExistence type="inferred from homology"/>
<dbReference type="RefSeq" id="WP_102610537.1">
    <property type="nucleotide sequence ID" value="NZ_CADIKD010000013.1"/>
</dbReference>